<keyword evidence="3" id="KW-0496">Mitochondrion</keyword>
<evidence type="ECO:0000256" key="1">
    <source>
        <dbReference type="SAM" id="MobiDB-lite"/>
    </source>
</evidence>
<name>A0A291LIR8_9PEZI</name>
<evidence type="ECO:0000259" key="2">
    <source>
        <dbReference type="Pfam" id="PF07460"/>
    </source>
</evidence>
<protein>
    <submittedName>
        <fullName evidence="3">GIY-YIG endonuclease</fullName>
    </submittedName>
</protein>
<feature type="compositionally biased region" description="Low complexity" evidence="1">
    <location>
        <begin position="45"/>
        <end position="61"/>
    </location>
</feature>
<organism evidence="3">
    <name type="scientific">Juglanconis oblonga</name>
    <dbReference type="NCBI Taxonomy" id="1940568"/>
    <lineage>
        <taxon>Eukaryota</taxon>
        <taxon>Fungi</taxon>
        <taxon>Dikarya</taxon>
        <taxon>Ascomycota</taxon>
        <taxon>Pezizomycotina</taxon>
        <taxon>Sordariomycetes</taxon>
        <taxon>Sordariomycetidae</taxon>
        <taxon>Diaporthales</taxon>
        <taxon>Juglanconidaceae</taxon>
        <taxon>Juglanconis</taxon>
    </lineage>
</organism>
<keyword evidence="3" id="KW-0540">Nuclease</keyword>
<dbReference type="AlphaFoldDB" id="A0A291LIR8"/>
<dbReference type="Pfam" id="PF07460">
    <property type="entry name" value="NUMOD3"/>
    <property type="match status" value="1"/>
</dbReference>
<geneLocation type="mitochondrion" evidence="3"/>
<proteinExistence type="predicted"/>
<reference evidence="3" key="1">
    <citation type="submission" date="2017-02" db="EMBL/GenBank/DDBJ databases">
        <title>Fungal Comparative Genomics of Melanconis species and Ophiognomonia clavigignenti-juglandacearum at Different Phylogenetic Distances.</title>
        <authorList>
            <person name="Demers J.E."/>
            <person name="Castlebury L.A."/>
        </authorList>
    </citation>
    <scope>NUCLEOTIDE SEQUENCE</scope>
    <source>
        <strain evidence="3">MAFF410216</strain>
    </source>
</reference>
<gene>
    <name evidence="3" type="primary">orf113</name>
</gene>
<dbReference type="GO" id="GO:0003677">
    <property type="term" value="F:DNA binding"/>
    <property type="evidence" value="ECO:0007669"/>
    <property type="project" value="InterPro"/>
</dbReference>
<keyword evidence="3" id="KW-0255">Endonuclease</keyword>
<feature type="domain" description="Nuclease associated modular" evidence="2">
    <location>
        <begin position="77"/>
        <end position="102"/>
    </location>
</feature>
<dbReference type="GO" id="GO:0004519">
    <property type="term" value="F:endonuclease activity"/>
    <property type="evidence" value="ECO:0007669"/>
    <property type="project" value="UniProtKB-KW"/>
</dbReference>
<keyword evidence="3" id="KW-0378">Hydrolase</keyword>
<dbReference type="InterPro" id="IPR003611">
    <property type="entry name" value="NUMOD3"/>
</dbReference>
<feature type="region of interest" description="Disordered" evidence="1">
    <location>
        <begin position="42"/>
        <end position="61"/>
    </location>
</feature>
<accession>A0A291LIR8</accession>
<evidence type="ECO:0000313" key="3">
    <source>
        <dbReference type="EMBL" id="ATI20402.1"/>
    </source>
</evidence>
<sequence>MLICLGLLKYGHSFNLYILEYCDKMDTIKREQYYFYLFKPSFPRGETCSPSEETSSSPRGTSYSILSIAGSPLGKPDETKLKISKAMQELPCGDKHPMFGKILWINKREDESC</sequence>
<dbReference type="EMBL" id="KY575056">
    <property type="protein sequence ID" value="ATI20402.1"/>
    <property type="molecule type" value="Genomic_DNA"/>
</dbReference>